<dbReference type="KEGG" id="ccan:109683242"/>
<evidence type="ECO:0000256" key="9">
    <source>
        <dbReference type="SAM" id="MobiDB-lite"/>
    </source>
</evidence>
<feature type="compositionally biased region" description="Basic residues" evidence="9">
    <location>
        <begin position="235"/>
        <end position="246"/>
    </location>
</feature>
<feature type="region of interest" description="Disordered" evidence="9">
    <location>
        <begin position="17"/>
        <end position="251"/>
    </location>
</feature>
<dbReference type="AlphaFoldDB" id="A0A8B7U575"/>
<dbReference type="PANTHER" id="PTHR46385:SF3">
    <property type="entry name" value="PAIRED MESODERM HOMEOBOX PROTEIN 2"/>
    <property type="match status" value="1"/>
</dbReference>
<dbReference type="PANTHER" id="PTHR46385">
    <property type="entry name" value="PAIRED MESODERM HOMEOBOX PROTEIN 1-RELATED"/>
    <property type="match status" value="1"/>
</dbReference>
<dbReference type="Gene3D" id="1.10.10.60">
    <property type="entry name" value="Homeodomain-like"/>
    <property type="match status" value="1"/>
</dbReference>
<feature type="compositionally biased region" description="Gly residues" evidence="9">
    <location>
        <begin position="185"/>
        <end position="206"/>
    </location>
</feature>
<reference evidence="12" key="1">
    <citation type="submission" date="2025-08" db="UniProtKB">
        <authorList>
            <consortium name="RefSeq"/>
        </authorList>
    </citation>
    <scope>IDENTIFICATION</scope>
    <source>
        <tissue evidence="12">Leukocyte</tissue>
    </source>
</reference>
<dbReference type="GO" id="GO:0005634">
    <property type="term" value="C:nucleus"/>
    <property type="evidence" value="ECO:0007669"/>
    <property type="project" value="UniProtKB-SubCell"/>
</dbReference>
<dbReference type="Pfam" id="PF03826">
    <property type="entry name" value="OAR"/>
    <property type="match status" value="1"/>
</dbReference>
<dbReference type="PROSITE" id="PS00027">
    <property type="entry name" value="HOMEOBOX_1"/>
    <property type="match status" value="1"/>
</dbReference>
<organism evidence="12">
    <name type="scientific">Castor canadensis</name>
    <name type="common">American beaver</name>
    <dbReference type="NCBI Taxonomy" id="51338"/>
    <lineage>
        <taxon>Eukaryota</taxon>
        <taxon>Metazoa</taxon>
        <taxon>Chordata</taxon>
        <taxon>Craniata</taxon>
        <taxon>Vertebrata</taxon>
        <taxon>Euteleostomi</taxon>
        <taxon>Mammalia</taxon>
        <taxon>Eutheria</taxon>
        <taxon>Euarchontoglires</taxon>
        <taxon>Glires</taxon>
        <taxon>Rodentia</taxon>
        <taxon>Castorimorpha</taxon>
        <taxon>Castoridae</taxon>
        <taxon>Castor</taxon>
    </lineage>
</organism>
<dbReference type="Pfam" id="PF00046">
    <property type="entry name" value="Homeodomain"/>
    <property type="match status" value="1"/>
</dbReference>
<evidence type="ECO:0000256" key="1">
    <source>
        <dbReference type="ARBA" id="ARBA00004123"/>
    </source>
</evidence>
<feature type="region of interest" description="Disordered" evidence="9">
    <location>
        <begin position="346"/>
        <end position="365"/>
    </location>
</feature>
<evidence type="ECO:0000259" key="11">
    <source>
        <dbReference type="PROSITE" id="PS50803"/>
    </source>
</evidence>
<evidence type="ECO:0000256" key="4">
    <source>
        <dbReference type="ARBA" id="ARBA00023125"/>
    </source>
</evidence>
<feature type="compositionally biased region" description="Low complexity" evidence="9">
    <location>
        <begin position="114"/>
        <end position="123"/>
    </location>
</feature>
<comment type="similarity">
    <text evidence="2">Belongs to the paired homeobox family.</text>
</comment>
<dbReference type="SUPFAM" id="SSF46689">
    <property type="entry name" value="Homeodomain-like"/>
    <property type="match status" value="1"/>
</dbReference>
<dbReference type="GO" id="GO:0000978">
    <property type="term" value="F:RNA polymerase II cis-regulatory region sequence-specific DNA binding"/>
    <property type="evidence" value="ECO:0007669"/>
    <property type="project" value="TreeGrafter"/>
</dbReference>
<dbReference type="InterPro" id="IPR043378">
    <property type="entry name" value="PRRX1/2"/>
</dbReference>
<dbReference type="OrthoDB" id="6159439at2759"/>
<comment type="subcellular location">
    <subcellularLocation>
        <location evidence="1 7 8">Nucleus</location>
    </subcellularLocation>
</comment>
<dbReference type="PROSITE" id="PS50071">
    <property type="entry name" value="HOMEOBOX_2"/>
    <property type="match status" value="1"/>
</dbReference>
<keyword evidence="4 7" id="KW-0238">DNA-binding</keyword>
<dbReference type="CTD" id="51450"/>
<gene>
    <name evidence="12" type="primary">Prrx2</name>
</gene>
<dbReference type="PROSITE" id="PS50803">
    <property type="entry name" value="OAR"/>
    <property type="match status" value="1"/>
</dbReference>
<feature type="domain" description="Homeobox" evidence="10">
    <location>
        <begin position="240"/>
        <end position="300"/>
    </location>
</feature>
<protein>
    <submittedName>
        <fullName evidence="12">Paired mesoderm homeobox protein 2</fullName>
    </submittedName>
</protein>
<keyword evidence="3" id="KW-0217">Developmental protein</keyword>
<accession>A0A8B7U575</accession>
<dbReference type="SMART" id="SM00389">
    <property type="entry name" value="HOX"/>
    <property type="match status" value="1"/>
</dbReference>
<dbReference type="InterPro" id="IPR017970">
    <property type="entry name" value="Homeobox_CS"/>
</dbReference>
<sequence length="391" mass="42059">MEARLLVWEWMPRGDIRKAFSCGGQGEDPRPLPAPPSARWRRTPPRGGEGGRGEVRLKRGVRPSERASERGERAGRARDQARARPGRRRKLSSPDVRERRRPRSERGGGGAAGTAGTAGLRGPLRPRRDPRGSRGRAAAGMDSGGRRRLPLDKPVLGPGRRRPRWGPATAPSAQELHGEPPPGPGGGGGGRAAGGAARGQGRGAGGAAREPSGGSSGSEAAPQDGECPSPGRGSAAKRKKKQRRNRTTFNSSQLQALERVFERTHYPDAFVREELARRVNLSEARVQVWFQNRRAKFRRNERAMLANRSASLLKSYSQEAAIEQPVAPRPTTLSPDYLSWPSSSPYSSVPPYSPGGSGPATPGVNMANSIASLRLKAKEFSLHHSQVPTVN</sequence>
<evidence type="ECO:0000256" key="7">
    <source>
        <dbReference type="PROSITE-ProRule" id="PRU00108"/>
    </source>
</evidence>
<dbReference type="InterPro" id="IPR001356">
    <property type="entry name" value="HD"/>
</dbReference>
<dbReference type="GO" id="GO:0000981">
    <property type="term" value="F:DNA-binding transcription factor activity, RNA polymerase II-specific"/>
    <property type="evidence" value="ECO:0007669"/>
    <property type="project" value="InterPro"/>
</dbReference>
<feature type="domain" description="OAR" evidence="11">
    <location>
        <begin position="368"/>
        <end position="381"/>
    </location>
</feature>
<evidence type="ECO:0000256" key="5">
    <source>
        <dbReference type="ARBA" id="ARBA00023155"/>
    </source>
</evidence>
<name>A0A8B7U575_CASCN</name>
<feature type="compositionally biased region" description="Basic and acidic residues" evidence="9">
    <location>
        <begin position="49"/>
        <end position="82"/>
    </location>
</feature>
<dbReference type="RefSeq" id="XP_020014566.1">
    <property type="nucleotide sequence ID" value="XM_020158977.1"/>
</dbReference>
<evidence type="ECO:0000259" key="10">
    <source>
        <dbReference type="PROSITE" id="PS50071"/>
    </source>
</evidence>
<proteinExistence type="inferred from homology"/>
<evidence type="ECO:0000256" key="2">
    <source>
        <dbReference type="ARBA" id="ARBA00005733"/>
    </source>
</evidence>
<feature type="DNA-binding region" description="Homeobox" evidence="7">
    <location>
        <begin position="242"/>
        <end position="301"/>
    </location>
</feature>
<dbReference type="InterPro" id="IPR009057">
    <property type="entry name" value="Homeodomain-like_sf"/>
</dbReference>
<evidence type="ECO:0000256" key="6">
    <source>
        <dbReference type="ARBA" id="ARBA00023242"/>
    </source>
</evidence>
<feature type="compositionally biased region" description="Low complexity" evidence="9">
    <location>
        <begin position="207"/>
        <end position="222"/>
    </location>
</feature>
<dbReference type="CDD" id="cd00086">
    <property type="entry name" value="homeodomain"/>
    <property type="match status" value="1"/>
</dbReference>
<keyword evidence="6 7" id="KW-0539">Nucleus</keyword>
<dbReference type="InterPro" id="IPR003654">
    <property type="entry name" value="OAR_dom"/>
</dbReference>
<dbReference type="FunFam" id="1.10.10.60:FF:000066">
    <property type="entry name" value="Paired mesoderm homeobox protein 1"/>
    <property type="match status" value="1"/>
</dbReference>
<evidence type="ECO:0000256" key="8">
    <source>
        <dbReference type="RuleBase" id="RU000682"/>
    </source>
</evidence>
<evidence type="ECO:0000256" key="3">
    <source>
        <dbReference type="ARBA" id="ARBA00022473"/>
    </source>
</evidence>
<evidence type="ECO:0000313" key="12">
    <source>
        <dbReference type="RefSeq" id="XP_020014566.1"/>
    </source>
</evidence>
<keyword evidence="5 7" id="KW-0371">Homeobox</keyword>